<name>A0A7W4H4C0_9GAMM</name>
<sequence length="80" mass="8913">MNTYALLAIKITLTTVVFLVLLFLAILATTLIFQDSGQHPDNWKTTGYDYGAGILVAALYIATVIWQIRSALKKKAIQRQ</sequence>
<comment type="caution">
    <text evidence="2">The sequence shown here is derived from an EMBL/GenBank/DDBJ whole genome shotgun (WGS) entry which is preliminary data.</text>
</comment>
<keyword evidence="1" id="KW-0812">Transmembrane</keyword>
<dbReference type="EMBL" id="JACJFN010000003">
    <property type="protein sequence ID" value="MBB1520374.1"/>
    <property type="molecule type" value="Genomic_DNA"/>
</dbReference>
<feature type="transmembrane region" description="Helical" evidence="1">
    <location>
        <begin position="52"/>
        <end position="72"/>
    </location>
</feature>
<evidence type="ECO:0000313" key="2">
    <source>
        <dbReference type="EMBL" id="MBB1520374.1"/>
    </source>
</evidence>
<keyword evidence="1" id="KW-1133">Transmembrane helix</keyword>
<reference evidence="2 3" key="1">
    <citation type="submission" date="2020-08" db="EMBL/GenBank/DDBJ databases">
        <authorList>
            <person name="Kim C.M."/>
        </authorList>
    </citation>
    <scope>NUCLEOTIDE SEQUENCE [LARGE SCALE GENOMIC DNA]</scope>
    <source>
        <strain evidence="2 3">SR9</strain>
    </source>
</reference>
<keyword evidence="1" id="KW-0472">Membrane</keyword>
<dbReference type="AlphaFoldDB" id="A0A7W4H4C0"/>
<organism evidence="2 3">
    <name type="scientific">Aquipseudomonas guryensis</name>
    <dbReference type="NCBI Taxonomy" id="2759165"/>
    <lineage>
        <taxon>Bacteria</taxon>
        <taxon>Pseudomonadati</taxon>
        <taxon>Pseudomonadota</taxon>
        <taxon>Gammaproteobacteria</taxon>
        <taxon>Pseudomonadales</taxon>
        <taxon>Pseudomonadaceae</taxon>
        <taxon>Aquipseudomonas</taxon>
    </lineage>
</organism>
<protein>
    <submittedName>
        <fullName evidence="2">Uncharacterized protein</fullName>
    </submittedName>
</protein>
<feature type="transmembrane region" description="Helical" evidence="1">
    <location>
        <begin position="7"/>
        <end position="32"/>
    </location>
</feature>
<evidence type="ECO:0000256" key="1">
    <source>
        <dbReference type="SAM" id="Phobius"/>
    </source>
</evidence>
<evidence type="ECO:0000313" key="3">
    <source>
        <dbReference type="Proteomes" id="UP000581189"/>
    </source>
</evidence>
<dbReference type="RefSeq" id="WP_182834362.1">
    <property type="nucleotide sequence ID" value="NZ_JACJFN010000003.1"/>
</dbReference>
<keyword evidence="3" id="KW-1185">Reference proteome</keyword>
<gene>
    <name evidence="2" type="ORF">H3H45_14070</name>
</gene>
<dbReference type="Proteomes" id="UP000581189">
    <property type="component" value="Unassembled WGS sequence"/>
</dbReference>
<accession>A0A7W4H4C0</accession>
<proteinExistence type="predicted"/>